<dbReference type="GO" id="GO:0015074">
    <property type="term" value="P:DNA integration"/>
    <property type="evidence" value="ECO:0007669"/>
    <property type="project" value="InterPro"/>
</dbReference>
<keyword evidence="1" id="KW-0694">RNA-binding</keyword>
<evidence type="ECO:0000313" key="3">
    <source>
        <dbReference type="EMBL" id="MBW0465011.1"/>
    </source>
</evidence>
<dbReference type="Proteomes" id="UP000765509">
    <property type="component" value="Unassembled WGS sequence"/>
</dbReference>
<organism evidence="3 4">
    <name type="scientific">Austropuccinia psidii MF-1</name>
    <dbReference type="NCBI Taxonomy" id="1389203"/>
    <lineage>
        <taxon>Eukaryota</taxon>
        <taxon>Fungi</taxon>
        <taxon>Dikarya</taxon>
        <taxon>Basidiomycota</taxon>
        <taxon>Pucciniomycotina</taxon>
        <taxon>Pucciniomycetes</taxon>
        <taxon>Pucciniales</taxon>
        <taxon>Sphaerophragmiaceae</taxon>
        <taxon>Austropuccinia</taxon>
    </lineage>
</organism>
<comment type="caution">
    <text evidence="3">The sequence shown here is derived from an EMBL/GenBank/DDBJ whole genome shotgun (WGS) entry which is preliminary data.</text>
</comment>
<dbReference type="InterPro" id="IPR012337">
    <property type="entry name" value="RNaseH-like_sf"/>
</dbReference>
<evidence type="ECO:0000256" key="1">
    <source>
        <dbReference type="ARBA" id="ARBA00022884"/>
    </source>
</evidence>
<keyword evidence="4" id="KW-1185">Reference proteome</keyword>
<dbReference type="InterPro" id="IPR001584">
    <property type="entry name" value="Integrase_cat-core"/>
</dbReference>
<dbReference type="AlphaFoldDB" id="A0A9Q3GFA1"/>
<protein>
    <recommendedName>
        <fullName evidence="2">Integrase catalytic domain-containing protein</fullName>
    </recommendedName>
</protein>
<feature type="domain" description="Integrase catalytic" evidence="2">
    <location>
        <begin position="1"/>
        <end position="100"/>
    </location>
</feature>
<evidence type="ECO:0000313" key="4">
    <source>
        <dbReference type="Proteomes" id="UP000765509"/>
    </source>
</evidence>
<name>A0A9Q3GFA1_9BASI</name>
<dbReference type="GO" id="GO:0005634">
    <property type="term" value="C:nucleus"/>
    <property type="evidence" value="ECO:0007669"/>
    <property type="project" value="UniProtKB-ARBA"/>
</dbReference>
<proteinExistence type="predicted"/>
<dbReference type="InterPro" id="IPR036397">
    <property type="entry name" value="RNaseH_sf"/>
</dbReference>
<sequence>MLHCYPAQLRTDNAGKYSGKLKKDPKEYGTLWLPTEPDPPDHNGKAKRLNQTIGDRARTILNASSLHSHSGSMPTLVQPTCKTFFPTSGLLPLPLYSSFLAQHLSHPSFILLVPGNLYMYCQRSKVSWNLEQLNASF</sequence>
<accession>A0A9Q3GFA1</accession>
<reference evidence="3" key="1">
    <citation type="submission" date="2021-03" db="EMBL/GenBank/DDBJ databases">
        <title>Draft genome sequence of rust myrtle Austropuccinia psidii MF-1, a brazilian biotype.</title>
        <authorList>
            <person name="Quecine M.C."/>
            <person name="Pachon D.M.R."/>
            <person name="Bonatelli M.L."/>
            <person name="Correr F.H."/>
            <person name="Franceschini L.M."/>
            <person name="Leite T.F."/>
            <person name="Margarido G.R.A."/>
            <person name="Almeida C.A."/>
            <person name="Ferrarezi J.A."/>
            <person name="Labate C.A."/>
        </authorList>
    </citation>
    <scope>NUCLEOTIDE SEQUENCE</scope>
    <source>
        <strain evidence="3">MF-1</strain>
    </source>
</reference>
<dbReference type="SUPFAM" id="SSF53098">
    <property type="entry name" value="Ribonuclease H-like"/>
    <property type="match status" value="1"/>
</dbReference>
<dbReference type="PROSITE" id="PS50994">
    <property type="entry name" value="INTEGRASE"/>
    <property type="match status" value="1"/>
</dbReference>
<dbReference type="GO" id="GO:0003723">
    <property type="term" value="F:RNA binding"/>
    <property type="evidence" value="ECO:0007669"/>
    <property type="project" value="UniProtKB-KW"/>
</dbReference>
<dbReference type="Gene3D" id="3.30.420.10">
    <property type="entry name" value="Ribonuclease H-like superfamily/Ribonuclease H"/>
    <property type="match status" value="1"/>
</dbReference>
<dbReference type="EMBL" id="AVOT02000933">
    <property type="protein sequence ID" value="MBW0465011.1"/>
    <property type="molecule type" value="Genomic_DNA"/>
</dbReference>
<gene>
    <name evidence="3" type="ORF">O181_004726</name>
</gene>
<evidence type="ECO:0000259" key="2">
    <source>
        <dbReference type="PROSITE" id="PS50994"/>
    </source>
</evidence>